<name>A0AAN8XZT6_SOLBU</name>
<protein>
    <submittedName>
        <fullName evidence="1">Uncharacterized protein</fullName>
    </submittedName>
</protein>
<dbReference type="Proteomes" id="UP001371456">
    <property type="component" value="Unassembled WGS sequence"/>
</dbReference>
<comment type="caution">
    <text evidence="1">The sequence shown here is derived from an EMBL/GenBank/DDBJ whole genome shotgun (WGS) entry which is preliminary data.</text>
</comment>
<gene>
    <name evidence="1" type="ORF">RDI58_029308</name>
</gene>
<evidence type="ECO:0000313" key="2">
    <source>
        <dbReference type="Proteomes" id="UP001371456"/>
    </source>
</evidence>
<evidence type="ECO:0000313" key="1">
    <source>
        <dbReference type="EMBL" id="KAK6774069.1"/>
    </source>
</evidence>
<reference evidence="1 2" key="1">
    <citation type="submission" date="2024-02" db="EMBL/GenBank/DDBJ databases">
        <title>de novo genome assembly of Solanum bulbocastanum strain 11H21.</title>
        <authorList>
            <person name="Hosaka A.J."/>
        </authorList>
    </citation>
    <scope>NUCLEOTIDE SEQUENCE [LARGE SCALE GENOMIC DNA]</scope>
    <source>
        <tissue evidence="1">Young leaves</tissue>
    </source>
</reference>
<dbReference type="AlphaFoldDB" id="A0AAN8XZT6"/>
<sequence length="20" mass="2500">MFRERVRLVINHICVCREIL</sequence>
<organism evidence="1 2">
    <name type="scientific">Solanum bulbocastanum</name>
    <name type="common">Wild potato</name>
    <dbReference type="NCBI Taxonomy" id="147425"/>
    <lineage>
        <taxon>Eukaryota</taxon>
        <taxon>Viridiplantae</taxon>
        <taxon>Streptophyta</taxon>
        <taxon>Embryophyta</taxon>
        <taxon>Tracheophyta</taxon>
        <taxon>Spermatophyta</taxon>
        <taxon>Magnoliopsida</taxon>
        <taxon>eudicotyledons</taxon>
        <taxon>Gunneridae</taxon>
        <taxon>Pentapetalae</taxon>
        <taxon>asterids</taxon>
        <taxon>lamiids</taxon>
        <taxon>Solanales</taxon>
        <taxon>Solanaceae</taxon>
        <taxon>Solanoideae</taxon>
        <taxon>Solaneae</taxon>
        <taxon>Solanum</taxon>
    </lineage>
</organism>
<accession>A0AAN8XZT6</accession>
<proteinExistence type="predicted"/>
<dbReference type="EMBL" id="JBANQN010000012">
    <property type="protein sequence ID" value="KAK6774069.1"/>
    <property type="molecule type" value="Genomic_DNA"/>
</dbReference>
<keyword evidence="2" id="KW-1185">Reference proteome</keyword>